<dbReference type="GeneID" id="115017331"/>
<dbReference type="RefSeq" id="XP_029301517.1">
    <property type="nucleotide sequence ID" value="XM_029445657.1"/>
</dbReference>
<name>A0A6J2QWD9_COTGO</name>
<dbReference type="GO" id="GO:0042130">
    <property type="term" value="P:negative regulation of T cell proliferation"/>
    <property type="evidence" value="ECO:0007669"/>
    <property type="project" value="TreeGrafter"/>
</dbReference>
<dbReference type="KEGG" id="cgob:115017331"/>
<feature type="domain" description="Ig-like" evidence="13">
    <location>
        <begin position="135"/>
        <end position="222"/>
    </location>
</feature>
<dbReference type="GO" id="GO:0042102">
    <property type="term" value="P:positive regulation of T cell proliferation"/>
    <property type="evidence" value="ECO:0007669"/>
    <property type="project" value="TreeGrafter"/>
</dbReference>
<evidence type="ECO:0000256" key="11">
    <source>
        <dbReference type="SAM" id="Phobius"/>
    </source>
</evidence>
<dbReference type="InterPro" id="IPR051713">
    <property type="entry name" value="T-cell_Activation_Regulation"/>
</dbReference>
<evidence type="ECO:0000313" key="15">
    <source>
        <dbReference type="RefSeq" id="XP_029301517.1"/>
    </source>
</evidence>
<dbReference type="InterPro" id="IPR013162">
    <property type="entry name" value="CD80_C2-set"/>
</dbReference>
<dbReference type="PANTHER" id="PTHR25466:SF2">
    <property type="entry name" value="T-LYMPHOCYTE ACTIVATION ANTIGEN CD86"/>
    <property type="match status" value="1"/>
</dbReference>
<evidence type="ECO:0000256" key="12">
    <source>
        <dbReference type="SAM" id="SignalP"/>
    </source>
</evidence>
<gene>
    <name evidence="15" type="primary">LOC115017331</name>
</gene>
<feature type="chain" id="PRO_5026832095" evidence="12">
    <location>
        <begin position="23"/>
        <end position="271"/>
    </location>
</feature>
<dbReference type="GO" id="GO:0031295">
    <property type="term" value="P:T cell costimulation"/>
    <property type="evidence" value="ECO:0007669"/>
    <property type="project" value="TreeGrafter"/>
</dbReference>
<dbReference type="GO" id="GO:0009897">
    <property type="term" value="C:external side of plasma membrane"/>
    <property type="evidence" value="ECO:0007669"/>
    <property type="project" value="TreeGrafter"/>
</dbReference>
<dbReference type="AlphaFoldDB" id="A0A6J2QWD9"/>
<keyword evidence="14" id="KW-1185">Reference proteome</keyword>
<evidence type="ECO:0000256" key="7">
    <source>
        <dbReference type="ARBA" id="ARBA00023157"/>
    </source>
</evidence>
<feature type="transmembrane region" description="Helical" evidence="11">
    <location>
        <begin position="236"/>
        <end position="257"/>
    </location>
</feature>
<dbReference type="Gene3D" id="2.60.40.10">
    <property type="entry name" value="Immunoglobulins"/>
    <property type="match status" value="2"/>
</dbReference>
<dbReference type="PROSITE" id="PS50835">
    <property type="entry name" value="IG_LIKE"/>
    <property type="match status" value="1"/>
</dbReference>
<dbReference type="PANTHER" id="PTHR25466">
    <property type="entry name" value="T-LYMPHOCYTE ACTIVATION ANTIGEN"/>
    <property type="match status" value="1"/>
</dbReference>
<keyword evidence="7" id="KW-1015">Disulfide bond</keyword>
<dbReference type="Proteomes" id="UP000504630">
    <property type="component" value="Chromosome 13"/>
</dbReference>
<keyword evidence="5 11" id="KW-1133">Transmembrane helix</keyword>
<dbReference type="OrthoDB" id="9904387at2759"/>
<keyword evidence="8" id="KW-0675">Receptor</keyword>
<keyword evidence="3 11" id="KW-0812">Transmembrane</keyword>
<evidence type="ECO:0000256" key="9">
    <source>
        <dbReference type="ARBA" id="ARBA00023180"/>
    </source>
</evidence>
<dbReference type="SUPFAM" id="SSF48726">
    <property type="entry name" value="Immunoglobulin"/>
    <property type="match status" value="1"/>
</dbReference>
<keyword evidence="9" id="KW-0325">Glycoprotein</keyword>
<dbReference type="Pfam" id="PF08205">
    <property type="entry name" value="C2-set_2"/>
    <property type="match status" value="1"/>
</dbReference>
<keyword evidence="10" id="KW-0393">Immunoglobulin domain</keyword>
<proteinExistence type="predicted"/>
<keyword evidence="6 11" id="KW-0472">Membrane</keyword>
<dbReference type="InterPro" id="IPR036179">
    <property type="entry name" value="Ig-like_dom_sf"/>
</dbReference>
<evidence type="ECO:0000256" key="6">
    <source>
        <dbReference type="ARBA" id="ARBA00023136"/>
    </source>
</evidence>
<protein>
    <submittedName>
        <fullName evidence="15">T-lymphocyte activation antigen CD80-like</fullName>
    </submittedName>
</protein>
<accession>A0A6J2QWD9</accession>
<evidence type="ECO:0000259" key="13">
    <source>
        <dbReference type="PROSITE" id="PS50835"/>
    </source>
</evidence>
<feature type="signal peptide" evidence="12">
    <location>
        <begin position="1"/>
        <end position="22"/>
    </location>
</feature>
<dbReference type="InterPro" id="IPR007110">
    <property type="entry name" value="Ig-like_dom"/>
</dbReference>
<dbReference type="InParanoid" id="A0A6J2QWD9"/>
<dbReference type="GO" id="GO:0006955">
    <property type="term" value="P:immune response"/>
    <property type="evidence" value="ECO:0007669"/>
    <property type="project" value="TreeGrafter"/>
</dbReference>
<evidence type="ECO:0000256" key="8">
    <source>
        <dbReference type="ARBA" id="ARBA00023170"/>
    </source>
</evidence>
<evidence type="ECO:0000256" key="1">
    <source>
        <dbReference type="ARBA" id="ARBA00004251"/>
    </source>
</evidence>
<evidence type="ECO:0000256" key="5">
    <source>
        <dbReference type="ARBA" id="ARBA00022989"/>
    </source>
</evidence>
<evidence type="ECO:0000256" key="2">
    <source>
        <dbReference type="ARBA" id="ARBA00022475"/>
    </source>
</evidence>
<dbReference type="GO" id="GO:0071222">
    <property type="term" value="P:cellular response to lipopolysaccharide"/>
    <property type="evidence" value="ECO:0007669"/>
    <property type="project" value="TreeGrafter"/>
</dbReference>
<dbReference type="GO" id="GO:0007166">
    <property type="term" value="P:cell surface receptor signaling pathway"/>
    <property type="evidence" value="ECO:0007669"/>
    <property type="project" value="TreeGrafter"/>
</dbReference>
<dbReference type="InterPro" id="IPR013783">
    <property type="entry name" value="Ig-like_fold"/>
</dbReference>
<evidence type="ECO:0000256" key="10">
    <source>
        <dbReference type="ARBA" id="ARBA00023319"/>
    </source>
</evidence>
<evidence type="ECO:0000313" key="14">
    <source>
        <dbReference type="Proteomes" id="UP000504630"/>
    </source>
</evidence>
<evidence type="ECO:0000256" key="3">
    <source>
        <dbReference type="ARBA" id="ARBA00022692"/>
    </source>
</evidence>
<keyword evidence="4 12" id="KW-0732">Signal</keyword>
<organism evidence="14 15">
    <name type="scientific">Cottoperca gobio</name>
    <name type="common">Frogmouth</name>
    <name type="synonym">Aphritis gobio</name>
    <dbReference type="NCBI Taxonomy" id="56716"/>
    <lineage>
        <taxon>Eukaryota</taxon>
        <taxon>Metazoa</taxon>
        <taxon>Chordata</taxon>
        <taxon>Craniata</taxon>
        <taxon>Vertebrata</taxon>
        <taxon>Euteleostomi</taxon>
        <taxon>Actinopterygii</taxon>
        <taxon>Neopterygii</taxon>
        <taxon>Teleostei</taxon>
        <taxon>Neoteleostei</taxon>
        <taxon>Acanthomorphata</taxon>
        <taxon>Eupercaria</taxon>
        <taxon>Perciformes</taxon>
        <taxon>Notothenioidei</taxon>
        <taxon>Bovichtidae</taxon>
        <taxon>Cottoperca</taxon>
    </lineage>
</organism>
<reference evidence="15" key="1">
    <citation type="submission" date="2025-08" db="UniProtKB">
        <authorList>
            <consortium name="RefSeq"/>
        </authorList>
    </citation>
    <scope>IDENTIFICATION</scope>
</reference>
<sequence>MAFPCNPQCFLLPLWRLALVFAVTWHFSETKTLARIELRGEVGGNVTFLCPDDEESRLLSLYFQRGTTFVNGYYDSKNISQFWENTRVDHNNRTMHMYNLNVSHDGAYECIIRYSNTKLVERPIYLSVTARYSKPAHTLIYCDEHCPISCRVTCFSHGGYPSTKVKWDLPGSQMWKVENSSEKSDPDTMLFNSSSTAYFNCSNGELKSLSCSVGDVRSDMFSVCKPKDPSNTHSPYGMAAGICLGVIVFILIVLLVWGCNKKGKRRAEPVI</sequence>
<evidence type="ECO:0000256" key="4">
    <source>
        <dbReference type="ARBA" id="ARBA00022729"/>
    </source>
</evidence>
<keyword evidence="2" id="KW-1003">Cell membrane</keyword>
<comment type="subcellular location">
    <subcellularLocation>
        <location evidence="1">Cell membrane</location>
        <topology evidence="1">Single-pass type I membrane protein</topology>
    </subcellularLocation>
</comment>